<evidence type="ECO:0000256" key="1">
    <source>
        <dbReference type="ARBA" id="ARBA00004282"/>
    </source>
</evidence>
<gene>
    <name evidence="9" type="primary">PKP2</name>
</gene>
<keyword evidence="3" id="KW-0677">Repeat</keyword>
<evidence type="ECO:0000256" key="4">
    <source>
        <dbReference type="ARBA" id="ARBA00022889"/>
    </source>
</evidence>
<evidence type="ECO:0000313" key="9">
    <source>
        <dbReference type="RefSeq" id="XP_015268376.1"/>
    </source>
</evidence>
<feature type="region of interest" description="Disordered" evidence="7">
    <location>
        <begin position="591"/>
        <end position="618"/>
    </location>
</feature>
<name>A0ABM1K3T9_GEKJA</name>
<evidence type="ECO:0000256" key="5">
    <source>
        <dbReference type="ARBA" id="ARBA00022949"/>
    </source>
</evidence>
<accession>A0ABM1K3T9</accession>
<dbReference type="Proteomes" id="UP000694871">
    <property type="component" value="Unplaced"/>
</dbReference>
<dbReference type="InterPro" id="IPR028435">
    <property type="entry name" value="Plakophilin/d_Catenin"/>
</dbReference>
<dbReference type="SUPFAM" id="SSF48371">
    <property type="entry name" value="ARM repeat"/>
    <property type="match status" value="1"/>
</dbReference>
<dbReference type="InterPro" id="IPR016024">
    <property type="entry name" value="ARM-type_fold"/>
</dbReference>
<evidence type="ECO:0000313" key="8">
    <source>
        <dbReference type="Proteomes" id="UP000694871"/>
    </source>
</evidence>
<dbReference type="Gene3D" id="1.25.10.10">
    <property type="entry name" value="Leucine-rich Repeat Variant"/>
    <property type="match status" value="1"/>
</dbReference>
<dbReference type="PANTHER" id="PTHR10372:SF25">
    <property type="entry name" value="PLAKOPHILIN-2"/>
    <property type="match status" value="1"/>
</dbReference>
<feature type="repeat" description="ARM" evidence="6">
    <location>
        <begin position="388"/>
        <end position="423"/>
    </location>
</feature>
<dbReference type="RefSeq" id="XP_015268376.1">
    <property type="nucleotide sequence ID" value="XM_015412890.1"/>
</dbReference>
<dbReference type="InterPro" id="IPR011989">
    <property type="entry name" value="ARM-like"/>
</dbReference>
<dbReference type="Pfam" id="PF00514">
    <property type="entry name" value="Arm"/>
    <property type="match status" value="3"/>
</dbReference>
<comment type="similarity">
    <text evidence="2">Belongs to the beta-catenin family.</text>
</comment>
<feature type="repeat" description="ARM" evidence="6">
    <location>
        <begin position="430"/>
        <end position="473"/>
    </location>
</feature>
<dbReference type="InterPro" id="IPR000225">
    <property type="entry name" value="Armadillo"/>
</dbReference>
<evidence type="ECO:0000256" key="7">
    <source>
        <dbReference type="SAM" id="MobiDB-lite"/>
    </source>
</evidence>
<evidence type="ECO:0000256" key="6">
    <source>
        <dbReference type="PROSITE-ProRule" id="PRU00259"/>
    </source>
</evidence>
<evidence type="ECO:0000256" key="3">
    <source>
        <dbReference type="ARBA" id="ARBA00022737"/>
    </source>
</evidence>
<organism evidence="8 9">
    <name type="scientific">Gekko japonicus</name>
    <name type="common">Schlegel's Japanese gecko</name>
    <dbReference type="NCBI Taxonomy" id="146911"/>
    <lineage>
        <taxon>Eukaryota</taxon>
        <taxon>Metazoa</taxon>
        <taxon>Chordata</taxon>
        <taxon>Craniata</taxon>
        <taxon>Vertebrata</taxon>
        <taxon>Euteleostomi</taxon>
        <taxon>Lepidosauria</taxon>
        <taxon>Squamata</taxon>
        <taxon>Bifurcata</taxon>
        <taxon>Gekkota</taxon>
        <taxon>Gekkonidae</taxon>
        <taxon>Gekkoninae</taxon>
        <taxon>Gekko</taxon>
    </lineage>
</organism>
<proteinExistence type="inferred from homology"/>
<protein>
    <submittedName>
        <fullName evidence="9">Plakophilin-2</fullName>
    </submittedName>
</protein>
<dbReference type="PROSITE" id="PS50176">
    <property type="entry name" value="ARM_REPEAT"/>
    <property type="match status" value="3"/>
</dbReference>
<feature type="region of interest" description="Disordered" evidence="7">
    <location>
        <begin position="253"/>
        <end position="307"/>
    </location>
</feature>
<comment type="subcellular location">
    <subcellularLocation>
        <location evidence="1">Cell junction</location>
    </subcellularLocation>
</comment>
<reference evidence="9" key="1">
    <citation type="submission" date="2025-08" db="UniProtKB">
        <authorList>
            <consortium name="RefSeq"/>
        </authorList>
    </citation>
    <scope>IDENTIFICATION</scope>
</reference>
<dbReference type="GeneID" id="107111846"/>
<dbReference type="PANTHER" id="PTHR10372">
    <property type="entry name" value="PLAKOPHILLIN-RELATED"/>
    <property type="match status" value="1"/>
</dbReference>
<evidence type="ECO:0000256" key="2">
    <source>
        <dbReference type="ARBA" id="ARBA00005462"/>
    </source>
</evidence>
<feature type="compositionally biased region" description="Polar residues" evidence="7">
    <location>
        <begin position="263"/>
        <end position="303"/>
    </location>
</feature>
<dbReference type="SMART" id="SM00185">
    <property type="entry name" value="ARM"/>
    <property type="match status" value="5"/>
</dbReference>
<keyword evidence="5" id="KW-0965">Cell junction</keyword>
<feature type="repeat" description="ARM" evidence="6">
    <location>
        <begin position="677"/>
        <end position="715"/>
    </location>
</feature>
<sequence length="755" mass="83557">MAAAAAGTLGASEGGYIRTVLGQQNLAELDSSSLALPSTLSGGRAEAQKSLRIQRQVQQTLARKSRGALANGSLHRTSSVPEYVYNLDTVETDFASRPAGRTLYYQSHQKSSPVSYENGWGPRSMQYSSYKSIEERSQRQPLKRLEVSPDVPDKLAYLQNGLQYNRGLTLRPGDIRRSGIVPPRYARSEAGGYGSHSLLNRGSTFQRHFYVGPVNDTVVDSVPTSPGVPLYQQIRSSRSMTNLLDRDSYQNSDAAVGQVRSPMASQAGSQYRQSMRSSWHQSAYRTQNTREASQPASVTSATAETGGRRMAMTAAMAAAAGSGLIEQERVASGKCQLGSPEEEMTLERAIQILKTEQALSSRVLAAIIFIQHESFQRAEARRKVYLLQGIPKLLEVLKVQNEEIQRAACGALRNLVYEDNDNKLEVAEQKGISILLRLLQQTRDVETKKQITGLLWNLSSNDQLKNLLIQEALHPLTEIVLIPHSGWPERDYPKSSIVPDPDIFYNATGCLRNMSSAGPEGRKRMRECNGLIDSLVYYIQGTTADHQPDDKATENCVCILHNLSYQLESELPSSYTQNIYIQRRDVSPNSNSIGCFGSRSRKAKQNQQDLPLPEEKSNPHGIEKLWHSTLIRIYLSLIAKSTRNFTWEASLGALQNLTAGNGPMPFGVAQTIVRKANGLPSIRNMLHSSNPSVRKTAVSLVRNLSRNASLRNEIVHWKNCFHRVLVSLCLACIQIAGGIPNDKLFLSTKNKNLCT</sequence>
<keyword evidence="8" id="KW-1185">Reference proteome</keyword>
<keyword evidence="4" id="KW-0130">Cell adhesion</keyword>